<dbReference type="EMBL" id="GU568001">
    <property type="protein sequence ID" value="ADI22930.1"/>
    <property type="molecule type" value="Genomic_DNA"/>
</dbReference>
<feature type="transmembrane region" description="Helical" evidence="6">
    <location>
        <begin position="44"/>
        <end position="65"/>
    </location>
</feature>
<reference evidence="7" key="1">
    <citation type="submission" date="2010-01" db="EMBL/GenBank/DDBJ databases">
        <title>Genome fragments of uncultured bacteria from the North Pacific subtropical Gyre.</title>
        <authorList>
            <person name="Pham V.D."/>
            <person name="Delong E.F."/>
        </authorList>
    </citation>
    <scope>NUCLEOTIDE SEQUENCE</scope>
</reference>
<feature type="transmembrane region" description="Helical" evidence="6">
    <location>
        <begin position="271"/>
        <end position="290"/>
    </location>
</feature>
<dbReference type="Pfam" id="PF02653">
    <property type="entry name" value="BPD_transp_2"/>
    <property type="match status" value="1"/>
</dbReference>
<feature type="transmembrane region" description="Helical" evidence="6">
    <location>
        <begin position="125"/>
        <end position="143"/>
    </location>
</feature>
<dbReference type="InterPro" id="IPR001851">
    <property type="entry name" value="ABC_transp_permease"/>
</dbReference>
<evidence type="ECO:0000256" key="2">
    <source>
        <dbReference type="ARBA" id="ARBA00022475"/>
    </source>
</evidence>
<feature type="transmembrane region" description="Helical" evidence="6">
    <location>
        <begin position="72"/>
        <end position="90"/>
    </location>
</feature>
<name>E7C656_9ACTN</name>
<dbReference type="GO" id="GO:0022857">
    <property type="term" value="F:transmembrane transporter activity"/>
    <property type="evidence" value="ECO:0007669"/>
    <property type="project" value="InterPro"/>
</dbReference>
<feature type="transmembrane region" description="Helical" evidence="6">
    <location>
        <begin position="15"/>
        <end position="38"/>
    </location>
</feature>
<keyword evidence="3 6" id="KW-0812">Transmembrane</keyword>
<sequence length="322" mass="33571">MITALRKRVKAQGDWTLLGLGATLVVLIVYFSIASPYFLATRNFVNIGQAMAIRGLIAIALTVLMISGGIDLSIAAMAACAGMVAASLIMEGMNGTLAGLIALVAAIGLGGINAFIIIKLRITPLIATLGTLLLFRGTAYVVSGGDNKAIGVNTWSWLGRGRLFGNNLPISLVVFLGILIATMFFMRFTVTGQYLYAIGGNAVACRNTGVKVDRLRSSAYMFTGLLAGFAGLALMSQGGVAQPQALFGAELDIITAVLLGGVALTGGRGSLLGTLLGLLIIGIINNGFILLGLQVYWQQVVRGIILIVAVALDSFRRGGGYR</sequence>
<feature type="transmembrane region" description="Helical" evidence="6">
    <location>
        <begin position="219"/>
        <end position="239"/>
    </location>
</feature>
<accession>E7C656</accession>
<comment type="subcellular location">
    <subcellularLocation>
        <location evidence="1">Cell membrane</location>
        <topology evidence="1">Multi-pass membrane protein</topology>
    </subcellularLocation>
</comment>
<keyword evidence="4 6" id="KW-1133">Transmembrane helix</keyword>
<dbReference type="CDD" id="cd06579">
    <property type="entry name" value="TM_PBP1_transp_AraH_like"/>
    <property type="match status" value="1"/>
</dbReference>
<evidence type="ECO:0000256" key="3">
    <source>
        <dbReference type="ARBA" id="ARBA00022692"/>
    </source>
</evidence>
<dbReference type="PANTHER" id="PTHR32196">
    <property type="entry name" value="ABC TRANSPORTER PERMEASE PROTEIN YPHD-RELATED-RELATED"/>
    <property type="match status" value="1"/>
</dbReference>
<evidence type="ECO:0000256" key="6">
    <source>
        <dbReference type="SAM" id="Phobius"/>
    </source>
</evidence>
<feature type="transmembrane region" description="Helical" evidence="6">
    <location>
        <begin position="96"/>
        <end position="118"/>
    </location>
</feature>
<dbReference type="AlphaFoldDB" id="E7C656"/>
<dbReference type="GO" id="GO:0005886">
    <property type="term" value="C:plasma membrane"/>
    <property type="evidence" value="ECO:0007669"/>
    <property type="project" value="UniProtKB-SubCell"/>
</dbReference>
<feature type="transmembrane region" description="Helical" evidence="6">
    <location>
        <begin position="163"/>
        <end position="186"/>
    </location>
</feature>
<keyword evidence="5 6" id="KW-0472">Membrane</keyword>
<organism evidence="7">
    <name type="scientific">uncultured actinobacterium HF0500_35G12</name>
    <dbReference type="NCBI Taxonomy" id="723604"/>
    <lineage>
        <taxon>Bacteria</taxon>
        <taxon>Bacillati</taxon>
        <taxon>Actinomycetota</taxon>
        <taxon>Actinomycetes</taxon>
        <taxon>marine Actinobacteria clade</taxon>
        <taxon>environmental samples</taxon>
    </lineage>
</organism>
<evidence type="ECO:0000313" key="7">
    <source>
        <dbReference type="EMBL" id="ADI22930.1"/>
    </source>
</evidence>
<proteinExistence type="predicted"/>
<evidence type="ECO:0000256" key="1">
    <source>
        <dbReference type="ARBA" id="ARBA00004651"/>
    </source>
</evidence>
<evidence type="ECO:0000256" key="5">
    <source>
        <dbReference type="ARBA" id="ARBA00023136"/>
    </source>
</evidence>
<evidence type="ECO:0000256" key="4">
    <source>
        <dbReference type="ARBA" id="ARBA00022989"/>
    </source>
</evidence>
<feature type="transmembrane region" description="Helical" evidence="6">
    <location>
        <begin position="245"/>
        <end position="264"/>
    </location>
</feature>
<protein>
    <submittedName>
        <fullName evidence="7">Ribose/xylose/arabinose/galactoside ABC-type transport systems, permease components</fullName>
    </submittedName>
</protein>
<keyword evidence="2" id="KW-1003">Cell membrane</keyword>